<keyword evidence="3" id="KW-1185">Reference proteome</keyword>
<dbReference type="Proteomes" id="UP000053789">
    <property type="component" value="Unassembled WGS sequence"/>
</dbReference>
<accession>A0A0D2HYD9</accession>
<proteinExistence type="predicted"/>
<protein>
    <recommendedName>
        <fullName evidence="4">F-box domain-containing protein</fullName>
    </recommendedName>
</protein>
<evidence type="ECO:0000256" key="1">
    <source>
        <dbReference type="SAM" id="MobiDB-lite"/>
    </source>
</evidence>
<reference evidence="2" key="1">
    <citation type="submission" date="2015-01" db="EMBL/GenBank/DDBJ databases">
        <title>The Genome Sequence of Cladophialophora bantiana CBS 173.52.</title>
        <authorList>
            <consortium name="The Broad Institute Genomics Platform"/>
            <person name="Cuomo C."/>
            <person name="de Hoog S."/>
            <person name="Gorbushina A."/>
            <person name="Stielow B."/>
            <person name="Teixiera M."/>
            <person name="Abouelleil A."/>
            <person name="Chapman S.B."/>
            <person name="Priest M."/>
            <person name="Young S.K."/>
            <person name="Wortman J."/>
            <person name="Nusbaum C."/>
            <person name="Birren B."/>
        </authorList>
    </citation>
    <scope>NUCLEOTIDE SEQUENCE [LARGE SCALE GENOMIC DNA]</scope>
    <source>
        <strain evidence="2">CBS 173.52</strain>
    </source>
</reference>
<sequence length="292" mass="32971">MDSVTAPPTTQHSQDSLINIDHVKYAENNEGGPSSMPHIPDEILLEVLKYHIPKNGVTIFPSSYGDVCPATLTSLLRTSHKVRNEILHYTKHFPLRIYIASGKHCQCNTLKNPHNILATYLGKAAQLPLTIWNEVIVTFQPELHESVNDACEKLQRTLTRTGIDYSTFNTRTKWRKSISCVRRQTAALTQTMEDLANLREDDQVRLRFVFDGLRGLDAQDQRRRTSVWEFSHVENILDSWRWQAQLQGTMLSVNSRSCSNLATRSSRPGGGCRTTPTRQYPGNPGTAVQASI</sequence>
<organism evidence="2 3">
    <name type="scientific">Cladophialophora bantiana (strain ATCC 10958 / CBS 173.52 / CDC B-1940 / NIH 8579)</name>
    <name type="common">Xylohypha bantiana</name>
    <dbReference type="NCBI Taxonomy" id="1442370"/>
    <lineage>
        <taxon>Eukaryota</taxon>
        <taxon>Fungi</taxon>
        <taxon>Dikarya</taxon>
        <taxon>Ascomycota</taxon>
        <taxon>Pezizomycotina</taxon>
        <taxon>Eurotiomycetes</taxon>
        <taxon>Chaetothyriomycetidae</taxon>
        <taxon>Chaetothyriales</taxon>
        <taxon>Herpotrichiellaceae</taxon>
        <taxon>Cladophialophora</taxon>
    </lineage>
</organism>
<name>A0A0D2HYD9_CLAB1</name>
<evidence type="ECO:0000313" key="3">
    <source>
        <dbReference type="Proteomes" id="UP000053789"/>
    </source>
</evidence>
<feature type="compositionally biased region" description="Polar residues" evidence="1">
    <location>
        <begin position="274"/>
        <end position="292"/>
    </location>
</feature>
<dbReference type="RefSeq" id="XP_016616248.1">
    <property type="nucleotide sequence ID" value="XM_016767456.1"/>
</dbReference>
<evidence type="ECO:0008006" key="4">
    <source>
        <dbReference type="Google" id="ProtNLM"/>
    </source>
</evidence>
<dbReference type="HOGENOM" id="CLU_953171_0_0_1"/>
<evidence type="ECO:0000313" key="2">
    <source>
        <dbReference type="EMBL" id="KIW89579.1"/>
    </source>
</evidence>
<feature type="region of interest" description="Disordered" evidence="1">
    <location>
        <begin position="261"/>
        <end position="292"/>
    </location>
</feature>
<dbReference type="EMBL" id="KN846995">
    <property type="protein sequence ID" value="KIW89579.1"/>
    <property type="molecule type" value="Genomic_DNA"/>
</dbReference>
<gene>
    <name evidence="2" type="ORF">Z519_09735</name>
</gene>
<dbReference type="GeneID" id="27702663"/>
<dbReference type="AlphaFoldDB" id="A0A0D2HYD9"/>
<dbReference type="OrthoDB" id="4134957at2759"/>